<dbReference type="GO" id="GO:0003677">
    <property type="term" value="F:DNA binding"/>
    <property type="evidence" value="ECO:0007669"/>
    <property type="project" value="UniProtKB-KW"/>
</dbReference>
<dbReference type="InterPro" id="IPR013325">
    <property type="entry name" value="RNA_pol_sigma_r2"/>
</dbReference>
<evidence type="ECO:0000256" key="4">
    <source>
        <dbReference type="ARBA" id="ARBA00023163"/>
    </source>
</evidence>
<dbReference type="Gene3D" id="1.10.601.10">
    <property type="entry name" value="RNA Polymerase Primary Sigma Factor"/>
    <property type="match status" value="1"/>
</dbReference>
<organism evidence="6 7">
    <name type="scientific">Aureliella helgolandensis</name>
    <dbReference type="NCBI Taxonomy" id="2527968"/>
    <lineage>
        <taxon>Bacteria</taxon>
        <taxon>Pseudomonadati</taxon>
        <taxon>Planctomycetota</taxon>
        <taxon>Planctomycetia</taxon>
        <taxon>Pirellulales</taxon>
        <taxon>Pirellulaceae</taxon>
        <taxon>Aureliella</taxon>
    </lineage>
</organism>
<dbReference type="PANTHER" id="PTHR30603:SF60">
    <property type="entry name" value="RNA POLYMERASE SIGMA FACTOR RPOD"/>
    <property type="match status" value="1"/>
</dbReference>
<dbReference type="Gene3D" id="1.10.10.10">
    <property type="entry name" value="Winged helix-like DNA-binding domain superfamily/Winged helix DNA-binding domain"/>
    <property type="match status" value="1"/>
</dbReference>
<dbReference type="AlphaFoldDB" id="A0A518G0D3"/>
<sequence>MHQDYRIALVRELCEHQVKFTPRGKRLEQADRAERLLGELDLARDYPYEFIYYRVTDYRPEENNRKMVRGEDAAHDLRLFVEDVTDSLNLKVEEAQEPVHSVEDLSRMFNVSTKTISRWRDQGLVSRRFLNDGRKRVGFLHSSVERFVARNKDRVRRGERFSQLSADERAEIIERARSIAAEGHNLSEVARQVSLAVSRSVETIRYTIKNHDRKTPEQAVFPDSRPVLTDMDKAAIYNQYQRGTGLSQLARQYSRSRSSVLRVLNEQRAKLIMELPLEYIDNELFARPGKRQEAEILGEMPEAMIPPRKVRAPSGLPTYLASLYDVQLLTREQEYHLFRKMNYLKSRAKKLREQLATEDPTVALMEEIEGLYQSSVDVKNKIVQANLRLVVSIAKRHMKSSDDFFSLVSDGNISLFRAVEKFDFSRGNKFSTYASWAIMKNFARSIPDEFKHNDRFRTTGEEVFMAHEDTRRDHFAEEIAQKQRETQINRILGRLDYREQQIIIRRFGLNHSEEPLTLKEVGAALGVTKERIRQIEARALSKLREAATSEHIDVPE</sequence>
<protein>
    <submittedName>
        <fullName evidence="6">RNA polymerase sigma factor SigA</fullName>
    </submittedName>
</protein>
<dbReference type="GO" id="GO:0006352">
    <property type="term" value="P:DNA-templated transcription initiation"/>
    <property type="evidence" value="ECO:0007669"/>
    <property type="project" value="InterPro"/>
</dbReference>
<dbReference type="SUPFAM" id="SSF88659">
    <property type="entry name" value="Sigma3 and sigma4 domains of RNA polymerase sigma factors"/>
    <property type="match status" value="1"/>
</dbReference>
<feature type="domain" description="RNA polymerase sigma-70" evidence="5">
    <location>
        <begin position="517"/>
        <end position="543"/>
    </location>
</feature>
<dbReference type="KEGG" id="ahel:Q31a_02790"/>
<evidence type="ECO:0000313" key="6">
    <source>
        <dbReference type="EMBL" id="QDV22000.1"/>
    </source>
</evidence>
<dbReference type="InterPro" id="IPR007627">
    <property type="entry name" value="RNA_pol_sigma70_r2"/>
</dbReference>
<dbReference type="SUPFAM" id="SSF88946">
    <property type="entry name" value="Sigma2 domain of RNA polymerase sigma factors"/>
    <property type="match status" value="1"/>
</dbReference>
<dbReference type="InterPro" id="IPR007630">
    <property type="entry name" value="RNA_pol_sigma70_r4"/>
</dbReference>
<dbReference type="Pfam" id="PF04545">
    <property type="entry name" value="Sigma70_r4"/>
    <property type="match status" value="1"/>
</dbReference>
<dbReference type="PRINTS" id="PR00046">
    <property type="entry name" value="SIGMA70FCT"/>
</dbReference>
<name>A0A518G0D3_9BACT</name>
<keyword evidence="1" id="KW-0805">Transcription regulation</keyword>
<dbReference type="Gene3D" id="1.10.10.60">
    <property type="entry name" value="Homeodomain-like"/>
    <property type="match status" value="1"/>
</dbReference>
<dbReference type="Pfam" id="PF04542">
    <property type="entry name" value="Sigma70_r2"/>
    <property type="match status" value="1"/>
</dbReference>
<gene>
    <name evidence="6" type="primary">sigA_1</name>
    <name evidence="6" type="ORF">Q31a_02790</name>
</gene>
<evidence type="ECO:0000256" key="3">
    <source>
        <dbReference type="ARBA" id="ARBA00023125"/>
    </source>
</evidence>
<evidence type="ECO:0000256" key="2">
    <source>
        <dbReference type="ARBA" id="ARBA00023082"/>
    </source>
</evidence>
<dbReference type="InterPro" id="IPR036388">
    <property type="entry name" value="WH-like_DNA-bd_sf"/>
</dbReference>
<dbReference type="InterPro" id="IPR014284">
    <property type="entry name" value="RNA_pol_sigma-70_dom"/>
</dbReference>
<dbReference type="Proteomes" id="UP000318017">
    <property type="component" value="Chromosome"/>
</dbReference>
<dbReference type="CDD" id="cd06171">
    <property type="entry name" value="Sigma70_r4"/>
    <property type="match status" value="1"/>
</dbReference>
<dbReference type="NCBIfam" id="TIGR02937">
    <property type="entry name" value="sigma70-ECF"/>
    <property type="match status" value="1"/>
</dbReference>
<accession>A0A518G0D3</accession>
<keyword evidence="4" id="KW-0804">Transcription</keyword>
<proteinExistence type="predicted"/>
<keyword evidence="2" id="KW-0731">Sigma factor</keyword>
<dbReference type="InterPro" id="IPR013324">
    <property type="entry name" value="RNA_pol_sigma_r3/r4-like"/>
</dbReference>
<keyword evidence="7" id="KW-1185">Reference proteome</keyword>
<dbReference type="GO" id="GO:0016987">
    <property type="term" value="F:sigma factor activity"/>
    <property type="evidence" value="ECO:0007669"/>
    <property type="project" value="UniProtKB-KW"/>
</dbReference>
<evidence type="ECO:0000256" key="1">
    <source>
        <dbReference type="ARBA" id="ARBA00023015"/>
    </source>
</evidence>
<dbReference type="InterPro" id="IPR000943">
    <property type="entry name" value="RNA_pol_sigma70"/>
</dbReference>
<dbReference type="InterPro" id="IPR050239">
    <property type="entry name" value="Sigma-70_RNA_pol_init_factors"/>
</dbReference>
<dbReference type="OrthoDB" id="9780321at2"/>
<dbReference type="PROSITE" id="PS00716">
    <property type="entry name" value="SIGMA70_2"/>
    <property type="match status" value="1"/>
</dbReference>
<reference evidence="6 7" key="1">
    <citation type="submission" date="2019-02" db="EMBL/GenBank/DDBJ databases">
        <title>Deep-cultivation of Planctomycetes and their phenomic and genomic characterization uncovers novel biology.</title>
        <authorList>
            <person name="Wiegand S."/>
            <person name="Jogler M."/>
            <person name="Boedeker C."/>
            <person name="Pinto D."/>
            <person name="Vollmers J."/>
            <person name="Rivas-Marin E."/>
            <person name="Kohn T."/>
            <person name="Peeters S.H."/>
            <person name="Heuer A."/>
            <person name="Rast P."/>
            <person name="Oberbeckmann S."/>
            <person name="Bunk B."/>
            <person name="Jeske O."/>
            <person name="Meyerdierks A."/>
            <person name="Storesund J.E."/>
            <person name="Kallscheuer N."/>
            <person name="Luecker S."/>
            <person name="Lage O.M."/>
            <person name="Pohl T."/>
            <person name="Merkel B.J."/>
            <person name="Hornburger P."/>
            <person name="Mueller R.-W."/>
            <person name="Bruemmer F."/>
            <person name="Labrenz M."/>
            <person name="Spormann A.M."/>
            <person name="Op den Camp H."/>
            <person name="Overmann J."/>
            <person name="Amann R."/>
            <person name="Jetten M.S.M."/>
            <person name="Mascher T."/>
            <person name="Medema M.H."/>
            <person name="Devos D.P."/>
            <person name="Kaster A.-K."/>
            <person name="Ovreas L."/>
            <person name="Rohde M."/>
            <person name="Galperin M.Y."/>
            <person name="Jogler C."/>
        </authorList>
    </citation>
    <scope>NUCLEOTIDE SEQUENCE [LARGE SCALE GENOMIC DNA]</scope>
    <source>
        <strain evidence="6 7">Q31a</strain>
    </source>
</reference>
<evidence type="ECO:0000313" key="7">
    <source>
        <dbReference type="Proteomes" id="UP000318017"/>
    </source>
</evidence>
<keyword evidence="3" id="KW-0238">DNA-binding</keyword>
<dbReference type="RefSeq" id="WP_145072844.1">
    <property type="nucleotide sequence ID" value="NZ_CP036298.1"/>
</dbReference>
<dbReference type="EMBL" id="CP036298">
    <property type="protein sequence ID" value="QDV22000.1"/>
    <property type="molecule type" value="Genomic_DNA"/>
</dbReference>
<dbReference type="PANTHER" id="PTHR30603">
    <property type="entry name" value="RNA POLYMERASE SIGMA FACTOR RPO"/>
    <property type="match status" value="1"/>
</dbReference>
<evidence type="ECO:0000259" key="5">
    <source>
        <dbReference type="PROSITE" id="PS00716"/>
    </source>
</evidence>